<gene>
    <name evidence="4" type="ORF">I7I51_08667</name>
</gene>
<dbReference type="Pfam" id="PF00249">
    <property type="entry name" value="Myb_DNA-binding"/>
    <property type="match status" value="1"/>
</dbReference>
<dbReference type="PANTHER" id="PTHR23246">
    <property type="entry name" value="NEW-GLUE PROTEIN"/>
    <property type="match status" value="1"/>
</dbReference>
<reference evidence="4" key="1">
    <citation type="submission" date="2021-01" db="EMBL/GenBank/DDBJ databases">
        <title>Chromosome-level genome assembly of a human fungal pathogen reveals clustering of transcriptionally co-regulated genes.</title>
        <authorList>
            <person name="Voorhies M."/>
            <person name="Cohen S."/>
            <person name="Shea T.P."/>
            <person name="Petrus S."/>
            <person name="Munoz J.F."/>
            <person name="Poplawski S."/>
            <person name="Goldman W.E."/>
            <person name="Michael T."/>
            <person name="Cuomo C.A."/>
            <person name="Sil A."/>
            <person name="Beyhan S."/>
        </authorList>
    </citation>
    <scope>NUCLEOTIDE SEQUENCE</scope>
    <source>
        <strain evidence="4">WU24</strain>
    </source>
</reference>
<dbReference type="OrthoDB" id="2350934at2759"/>
<dbReference type="InterPro" id="IPR001005">
    <property type="entry name" value="SANT/Myb"/>
</dbReference>
<dbReference type="PANTHER" id="PTHR23246:SF24">
    <property type="entry name" value="MYB DNA-BINDING DOMAIN-CONTAINING PROTEIN"/>
    <property type="match status" value="1"/>
</dbReference>
<feature type="domain" description="HTH myb-type" evidence="3">
    <location>
        <begin position="92"/>
        <end position="145"/>
    </location>
</feature>
<evidence type="ECO:0000313" key="5">
    <source>
        <dbReference type="Proteomes" id="UP000663671"/>
    </source>
</evidence>
<proteinExistence type="predicted"/>
<dbReference type="AlphaFoldDB" id="A0A8A1M3I1"/>
<name>A0A8A1M3I1_AJECA</name>
<accession>A0A8A1M3I1</accession>
<dbReference type="Proteomes" id="UP000663671">
    <property type="component" value="Chromosome 2"/>
</dbReference>
<dbReference type="PROSITE" id="PS50090">
    <property type="entry name" value="MYB_LIKE"/>
    <property type="match status" value="1"/>
</dbReference>
<feature type="region of interest" description="Disordered" evidence="1">
    <location>
        <begin position="204"/>
        <end position="289"/>
    </location>
</feature>
<dbReference type="InterPro" id="IPR017930">
    <property type="entry name" value="Myb_dom"/>
</dbReference>
<evidence type="ECO:0000259" key="3">
    <source>
        <dbReference type="PROSITE" id="PS51294"/>
    </source>
</evidence>
<keyword evidence="4" id="KW-0238">DNA-binding</keyword>
<dbReference type="SUPFAM" id="SSF46689">
    <property type="entry name" value="Homeodomain-like"/>
    <property type="match status" value="1"/>
</dbReference>
<evidence type="ECO:0000313" key="4">
    <source>
        <dbReference type="EMBL" id="QSS59234.1"/>
    </source>
</evidence>
<organism evidence="4 5">
    <name type="scientific">Ajellomyces capsulatus</name>
    <name type="common">Darling's disease fungus</name>
    <name type="synonym">Histoplasma capsulatum</name>
    <dbReference type="NCBI Taxonomy" id="5037"/>
    <lineage>
        <taxon>Eukaryota</taxon>
        <taxon>Fungi</taxon>
        <taxon>Dikarya</taxon>
        <taxon>Ascomycota</taxon>
        <taxon>Pezizomycotina</taxon>
        <taxon>Eurotiomycetes</taxon>
        <taxon>Eurotiomycetidae</taxon>
        <taxon>Onygenales</taxon>
        <taxon>Ajellomycetaceae</taxon>
        <taxon>Histoplasma</taxon>
    </lineage>
</organism>
<dbReference type="PROSITE" id="PS51294">
    <property type="entry name" value="HTH_MYB"/>
    <property type="match status" value="1"/>
</dbReference>
<protein>
    <submittedName>
        <fullName evidence="4">MYB DNA-binding domain-containing protein</fullName>
    </submittedName>
</protein>
<dbReference type="Gene3D" id="1.10.10.60">
    <property type="entry name" value="Homeodomain-like"/>
    <property type="match status" value="1"/>
</dbReference>
<feature type="domain" description="Myb-like" evidence="2">
    <location>
        <begin position="92"/>
        <end position="141"/>
    </location>
</feature>
<dbReference type="InterPro" id="IPR053095">
    <property type="entry name" value="Actin-binding/GATA_Znf"/>
</dbReference>
<evidence type="ECO:0000259" key="2">
    <source>
        <dbReference type="PROSITE" id="PS50090"/>
    </source>
</evidence>
<dbReference type="InterPro" id="IPR009057">
    <property type="entry name" value="Homeodomain-like_sf"/>
</dbReference>
<dbReference type="EMBL" id="CP069109">
    <property type="protein sequence ID" value="QSS59234.1"/>
    <property type="molecule type" value="Genomic_DNA"/>
</dbReference>
<dbReference type="GO" id="GO:0003677">
    <property type="term" value="F:DNA binding"/>
    <property type="evidence" value="ECO:0007669"/>
    <property type="project" value="UniProtKB-KW"/>
</dbReference>
<evidence type="ECO:0000256" key="1">
    <source>
        <dbReference type="SAM" id="MobiDB-lite"/>
    </source>
</evidence>
<dbReference type="SMART" id="SM00717">
    <property type="entry name" value="SANT"/>
    <property type="match status" value="1"/>
</dbReference>
<dbReference type="CDD" id="cd00167">
    <property type="entry name" value="SANT"/>
    <property type="match status" value="1"/>
</dbReference>
<sequence length="289" mass="32533">MVALCIRERTPTEKVDIASLLQSQDEEEEKKDINARQVITDPAFAQLRTQKNSRSPRAGIVTEAEVTSLPDPQILSSTRPAKRLQPAPSFEIPAKKQSKWSAEEDALIIELRGNGLKWEDISKKLPGRSALSCRLHYQNYLERRSEWDEDRKNKLARLYERFKADMWSKIAAEMFVPWRAAEAMHWQLGEHEMARRAGVLPFLLTHPTTEPPPKVRRINTAASRPRRDSAIRGSGQQLPSVAELTAGVPAYASSQPRELYSKSKSPKSPSEHKVGHPGTRSGAGVRSKK</sequence>
<dbReference type="VEuPathDB" id="FungiDB:I7I51_08667"/>